<dbReference type="PANTHER" id="PTHR43053:SF3">
    <property type="entry name" value="ALPHA-GALACTOSIDASE C-RELATED"/>
    <property type="match status" value="1"/>
</dbReference>
<evidence type="ECO:0000256" key="1">
    <source>
        <dbReference type="ARBA" id="ARBA00001255"/>
    </source>
</evidence>
<dbReference type="Proteomes" id="UP000287394">
    <property type="component" value="Chromosome"/>
</dbReference>
<dbReference type="Pfam" id="PF16875">
    <property type="entry name" value="Glyco_hydro_36N"/>
    <property type="match status" value="1"/>
</dbReference>
<evidence type="ECO:0000313" key="6">
    <source>
        <dbReference type="Proteomes" id="UP000287394"/>
    </source>
</evidence>
<evidence type="ECO:0000256" key="3">
    <source>
        <dbReference type="ARBA" id="ARBA00022801"/>
    </source>
</evidence>
<dbReference type="Gene3D" id="2.70.98.60">
    <property type="entry name" value="alpha-galactosidase from lactobacil brevis"/>
    <property type="match status" value="1"/>
</dbReference>
<organism evidence="5 6">
    <name type="scientific">Capsulimonas corticalis</name>
    <dbReference type="NCBI Taxonomy" id="2219043"/>
    <lineage>
        <taxon>Bacteria</taxon>
        <taxon>Bacillati</taxon>
        <taxon>Armatimonadota</taxon>
        <taxon>Armatimonadia</taxon>
        <taxon>Capsulimonadales</taxon>
        <taxon>Capsulimonadaceae</taxon>
        <taxon>Capsulimonas</taxon>
    </lineage>
</organism>
<dbReference type="InterPro" id="IPR013222">
    <property type="entry name" value="Glyco_hyd_98_carb-bd"/>
</dbReference>
<evidence type="ECO:0000256" key="2">
    <source>
        <dbReference type="ARBA" id="ARBA00012755"/>
    </source>
</evidence>
<dbReference type="SUPFAM" id="SSF51445">
    <property type="entry name" value="(Trans)glycosidases"/>
    <property type="match status" value="1"/>
</dbReference>
<dbReference type="Pfam" id="PF16874">
    <property type="entry name" value="Glyco_hydro_36C"/>
    <property type="match status" value="1"/>
</dbReference>
<dbReference type="InterPro" id="IPR031704">
    <property type="entry name" value="Glyco_hydro_36_N"/>
</dbReference>
<dbReference type="PANTHER" id="PTHR43053">
    <property type="entry name" value="GLYCOSIDASE FAMILY 31"/>
    <property type="match status" value="1"/>
</dbReference>
<proteinExistence type="predicted"/>
<comment type="catalytic activity">
    <reaction evidence="1">
        <text>Hydrolysis of terminal, non-reducing alpha-D-galactose residues in alpha-D-galactosides, including galactose oligosaccharides, galactomannans and galactolipids.</text>
        <dbReference type="EC" id="3.2.1.22"/>
    </reaction>
</comment>
<dbReference type="GO" id="GO:0016052">
    <property type="term" value="P:carbohydrate catabolic process"/>
    <property type="evidence" value="ECO:0007669"/>
    <property type="project" value="InterPro"/>
</dbReference>
<evidence type="ECO:0000313" key="5">
    <source>
        <dbReference type="EMBL" id="BDI28830.1"/>
    </source>
</evidence>
<gene>
    <name evidence="5" type="ORF">CCAX7_008810</name>
</gene>
<dbReference type="Pfam" id="PF02065">
    <property type="entry name" value="Melibiase"/>
    <property type="match status" value="1"/>
</dbReference>
<dbReference type="FunFam" id="3.20.20.70:FF:000118">
    <property type="entry name" value="Alpha-galactosidase"/>
    <property type="match status" value="1"/>
</dbReference>
<sequence length="876" mass="97105">MKLWKRRFAGAVLLATGLVCPPSLDARAAGVADGAGGSVLMEDLDLRPMTTGWGIPMHGKSIEGKPLTIGGRTFTHGVGAHANSLAAFQLNGQCNRFLSTVGVDDEVGAGRGSIEFRITADGAVRWRSGVMRFGDPAKNVDLDLTGAKTLVLEILDCGDGTGYDHGDWADARFEMKAGQPTMTHDPRQIWISTAHTALVLLPGDDKKLNQIRYGAATNTAADAGNAPMEYYPPAGDGPVGEPALRVTHADGNTSTDLVFVSSTTKAIDSNVTQTQIELKDPEYPLFVTLFYKAYQKEDVIETWTEIRHEESKPVTLYNFASCSPVFAPGDYWLTQYHGDWANEMNVSETKLDSGVKILDSKYGMRTELARNPTFLLSAGGPSKEDSGEVIGGALAWSGNFQFAFEVDQRNRLRALCGMNPYASEYHLKPNTPFVTPSMIWSWSGSGKGELSRNFHRWGRAYGMRDGDKLRPTLLNNWEATFFDFDEKKLVSLFDGAKSLGMDLFLLDDGWFGNKYPRKDDTQGLGDWEVTHSKLPHGITYLADQAKARGIRFGIWVEPEMVNPKSELFEKHPDWVIRQPKRDLKFERNQLTLDLTRPAVREFAFHMVDDLLTQNPGISYIKWDCNRGVAQPGSPYLPANEQSHLWIEYVRALYDIFARLEARHPNVELMQCSSGGGRTDYGALRFAHEFWPSDNTNPDNRVMIQWAYSQFYPAIAQACHVTTAGSAGLKFAFDVAMSGRLGMDVDIDKLSPEDRRFAAAAVQTYDSLRDIVQFGDIYRLQSPLEGTRSTLMYVSDDKKRAVLFAYQMKDGDAPTVALQGLNPTGRYTIRERNLREGVASKLAQNGQTIDGETLMKTGLALPVSKTHDSVVVEVAEE</sequence>
<dbReference type="OrthoDB" id="9758822at2"/>
<dbReference type="RefSeq" id="WP_119320887.1">
    <property type="nucleotide sequence ID" value="NZ_AP025739.1"/>
</dbReference>
<dbReference type="Gene3D" id="3.20.20.70">
    <property type="entry name" value="Aldolase class I"/>
    <property type="match status" value="1"/>
</dbReference>
<keyword evidence="3" id="KW-0378">Hydrolase</keyword>
<dbReference type="KEGG" id="ccot:CCAX7_008810"/>
<dbReference type="EMBL" id="AP025739">
    <property type="protein sequence ID" value="BDI28830.1"/>
    <property type="molecule type" value="Genomic_DNA"/>
</dbReference>
<dbReference type="Pfam" id="PF08305">
    <property type="entry name" value="NPCBM"/>
    <property type="match status" value="1"/>
</dbReference>
<dbReference type="InterPro" id="IPR013780">
    <property type="entry name" value="Glyco_hydro_b"/>
</dbReference>
<dbReference type="InterPro" id="IPR050985">
    <property type="entry name" value="Alpha-glycosidase_related"/>
</dbReference>
<dbReference type="PRINTS" id="PR00743">
    <property type="entry name" value="GLHYDRLASE36"/>
</dbReference>
<dbReference type="AlphaFoldDB" id="A0A402CU25"/>
<name>A0A402CU25_9BACT</name>
<protein>
    <recommendedName>
        <fullName evidence="2">alpha-galactosidase</fullName>
        <ecNumber evidence="2">3.2.1.22</ecNumber>
    </recommendedName>
</protein>
<dbReference type="SMART" id="SM00776">
    <property type="entry name" value="NPCBM"/>
    <property type="match status" value="1"/>
</dbReference>
<reference evidence="5 6" key="1">
    <citation type="journal article" date="2019" name="Int. J. Syst. Evol. Microbiol.">
        <title>Capsulimonas corticalis gen. nov., sp. nov., an aerobic capsulated bacterium, of a novel bacterial order, Capsulimonadales ord. nov., of the class Armatimonadia of the phylum Armatimonadetes.</title>
        <authorList>
            <person name="Li J."/>
            <person name="Kudo C."/>
            <person name="Tonouchi A."/>
        </authorList>
    </citation>
    <scope>NUCLEOTIDE SEQUENCE [LARGE SCALE GENOMIC DNA]</scope>
    <source>
        <strain evidence="5 6">AX-7</strain>
    </source>
</reference>
<dbReference type="Gene3D" id="2.60.40.1180">
    <property type="entry name" value="Golgi alpha-mannosidase II"/>
    <property type="match status" value="1"/>
</dbReference>
<dbReference type="InterPro" id="IPR017853">
    <property type="entry name" value="GH"/>
</dbReference>
<keyword evidence="4" id="KW-0326">Glycosidase</keyword>
<dbReference type="InterPro" id="IPR013785">
    <property type="entry name" value="Aldolase_TIM"/>
</dbReference>
<dbReference type="InterPro" id="IPR031705">
    <property type="entry name" value="Glyco_hydro_36_C"/>
</dbReference>
<dbReference type="InterPro" id="IPR002252">
    <property type="entry name" value="Glyco_hydro_36"/>
</dbReference>
<dbReference type="SUPFAM" id="SSF49785">
    <property type="entry name" value="Galactose-binding domain-like"/>
    <property type="match status" value="1"/>
</dbReference>
<dbReference type="EC" id="3.2.1.22" evidence="2"/>
<dbReference type="InterPro" id="IPR038417">
    <property type="entry name" value="Alpga-gal_N_sf"/>
</dbReference>
<keyword evidence="6" id="KW-1185">Reference proteome</keyword>
<dbReference type="GO" id="GO:0004557">
    <property type="term" value="F:alpha-galactosidase activity"/>
    <property type="evidence" value="ECO:0007669"/>
    <property type="project" value="UniProtKB-EC"/>
</dbReference>
<dbReference type="CDD" id="cd14791">
    <property type="entry name" value="GH36"/>
    <property type="match status" value="1"/>
</dbReference>
<evidence type="ECO:0000256" key="4">
    <source>
        <dbReference type="ARBA" id="ARBA00023295"/>
    </source>
</evidence>
<dbReference type="Gene3D" id="2.60.120.1060">
    <property type="entry name" value="NPCBM/NEW2 domain"/>
    <property type="match status" value="1"/>
</dbReference>
<dbReference type="InterPro" id="IPR038637">
    <property type="entry name" value="NPCBM_sf"/>
</dbReference>
<dbReference type="InterPro" id="IPR008979">
    <property type="entry name" value="Galactose-bd-like_sf"/>
</dbReference>
<accession>A0A402CU25</accession>